<feature type="compositionally biased region" description="Polar residues" evidence="1">
    <location>
        <begin position="1"/>
        <end position="16"/>
    </location>
</feature>
<name>F8PCV3_SERL9</name>
<reference evidence="2" key="1">
    <citation type="submission" date="2011-04" db="EMBL/GenBank/DDBJ databases">
        <title>Evolution of plant cell wall degrading machinery underlies the functional diversity of forest fungi.</title>
        <authorList>
            <consortium name="US DOE Joint Genome Institute (JGI-PGF)"/>
            <person name="Eastwood D.C."/>
            <person name="Floudas D."/>
            <person name="Binder M."/>
            <person name="Majcherczyk A."/>
            <person name="Schneider P."/>
            <person name="Aerts A."/>
            <person name="Asiegbu F.O."/>
            <person name="Baker S.E."/>
            <person name="Barry K."/>
            <person name="Bendiksby M."/>
            <person name="Blumentritt M."/>
            <person name="Coutinho P.M."/>
            <person name="Cullen D."/>
            <person name="Cullen D."/>
            <person name="Gathman A."/>
            <person name="Goodell B."/>
            <person name="Henrissat B."/>
            <person name="Ihrmark K."/>
            <person name="Kauserud H."/>
            <person name="Kohler A."/>
            <person name="LaButti K."/>
            <person name="Lapidus A."/>
            <person name="Lavin J.L."/>
            <person name="Lee Y.-H."/>
            <person name="Lindquist E."/>
            <person name="Lilly W."/>
            <person name="Lucas S."/>
            <person name="Morin E."/>
            <person name="Murat C."/>
            <person name="Oguiza J.A."/>
            <person name="Park J."/>
            <person name="Pisabarro A.G."/>
            <person name="Riley R."/>
            <person name="Rosling A."/>
            <person name="Salamov A."/>
            <person name="Schmidt O."/>
            <person name="Schmutz J."/>
            <person name="Skrede I."/>
            <person name="Stenlid J."/>
            <person name="Wiebenga A."/>
            <person name="Xie X."/>
            <person name="Kues U."/>
            <person name="Hibbett D.S."/>
            <person name="Hoffmeister D."/>
            <person name="Hogberg N."/>
            <person name="Martin F."/>
            <person name="Grigoriev I.V."/>
            <person name="Watkinson S.C."/>
        </authorList>
    </citation>
    <scope>NUCLEOTIDE SEQUENCE</scope>
    <source>
        <strain evidence="2">S7.9</strain>
    </source>
</reference>
<proteinExistence type="predicted"/>
<dbReference type="EMBL" id="GL945445">
    <property type="protein sequence ID" value="EGO19052.1"/>
    <property type="molecule type" value="Genomic_DNA"/>
</dbReference>
<organism>
    <name type="scientific">Serpula lacrymans var. lacrymans (strain S7.9)</name>
    <name type="common">Dry rot fungus</name>
    <dbReference type="NCBI Taxonomy" id="578457"/>
    <lineage>
        <taxon>Eukaryota</taxon>
        <taxon>Fungi</taxon>
        <taxon>Dikarya</taxon>
        <taxon>Basidiomycota</taxon>
        <taxon>Agaricomycotina</taxon>
        <taxon>Agaricomycetes</taxon>
        <taxon>Agaricomycetidae</taxon>
        <taxon>Boletales</taxon>
        <taxon>Coniophorineae</taxon>
        <taxon>Serpulaceae</taxon>
        <taxon>Serpula</taxon>
    </lineage>
</organism>
<dbReference type="RefSeq" id="XP_007324276.1">
    <property type="nucleotide sequence ID" value="XM_007324214.1"/>
</dbReference>
<dbReference type="GeneID" id="18815943"/>
<sequence length="389" mass="43318">MEPQTFPDSSSSSANQDIGRDSFARETRQPCISHHAPLSSVEPQADTKSRYMYAIAEPSQHTISRKRSLNESGCEDSLTTHTRRRIQHSAPVWHTTATEASTIKDCSSDEGVTGGPNRKHEESTPALEDNALGDPTFEQGLETPVRYSASSYFRGVVAESNDDSVQSAASGSDEFDSQEDVSDLEDDRPRPSEVVDVYYPSIDDQNPRLSIPQYGMDAHGSNVIGSLEDHEMYRIALHPLPMMAPIYDTSDLAQHAFPLKIEIISQEPHHHPPPEVTSVVLRSQVEFRQHQFILAPKHRLNYVDRRETTLELPPMIWTPFECINGDKGFFAEHMAPIPMAMFPYPGSTIHMRAYVTVKNGNKLLSYIATAAATTGPIQVLGIFPPVQYN</sequence>
<feature type="region of interest" description="Disordered" evidence="1">
    <location>
        <begin position="163"/>
        <end position="191"/>
    </location>
</feature>
<dbReference type="Proteomes" id="UP000008064">
    <property type="component" value="Unassembled WGS sequence"/>
</dbReference>
<feature type="region of interest" description="Disordered" evidence="1">
    <location>
        <begin position="58"/>
        <end position="138"/>
    </location>
</feature>
<feature type="compositionally biased region" description="Acidic residues" evidence="1">
    <location>
        <begin position="173"/>
        <end position="186"/>
    </location>
</feature>
<feature type="region of interest" description="Disordered" evidence="1">
    <location>
        <begin position="1"/>
        <end position="45"/>
    </location>
</feature>
<evidence type="ECO:0000256" key="1">
    <source>
        <dbReference type="SAM" id="MobiDB-lite"/>
    </source>
</evidence>
<dbReference type="KEGG" id="sla:SERLADRAFT_443589"/>
<dbReference type="HOGENOM" id="CLU_710108_0_0_1"/>
<feature type="compositionally biased region" description="Polar residues" evidence="1">
    <location>
        <begin position="95"/>
        <end position="105"/>
    </location>
</feature>
<gene>
    <name evidence="2" type="ORF">SERLADRAFT_443589</name>
</gene>
<evidence type="ECO:0000313" key="2">
    <source>
        <dbReference type="EMBL" id="EGO19052.1"/>
    </source>
</evidence>
<accession>F8PCV3</accession>
<feature type="compositionally biased region" description="Basic and acidic residues" evidence="1">
    <location>
        <begin position="18"/>
        <end position="28"/>
    </location>
</feature>
<protein>
    <submittedName>
        <fullName evidence="2">Uncharacterized protein</fullName>
    </submittedName>
</protein>
<dbReference type="AlphaFoldDB" id="F8PCV3"/>